<sequence>MQTLSAHKFKYEFVSGSLNILPNLLSCNPTMFPSNAEGNPQITLISILSVFLPTPGLLSLLVPVPEFPLVLPGSLLHDVVSTQYTLLDGQVILSELSPEHPLLGPYVLKERIVYQNNRVWVPKSLRQCILTEHHKSPLFGHPCSSKLLKLIQRTYS</sequence>
<name>A0ACC2TB89_9FUNG</name>
<reference evidence="1" key="1">
    <citation type="submission" date="2022-04" db="EMBL/GenBank/DDBJ databases">
        <title>Genome of the entomopathogenic fungus Entomophthora muscae.</title>
        <authorList>
            <person name="Elya C."/>
            <person name="Lovett B.R."/>
            <person name="Lee E."/>
            <person name="Macias A.M."/>
            <person name="Hajek A.E."/>
            <person name="De Bivort B.L."/>
            <person name="Kasson M.T."/>
            <person name="De Fine Licht H.H."/>
            <person name="Stajich J.E."/>
        </authorList>
    </citation>
    <scope>NUCLEOTIDE SEQUENCE</scope>
    <source>
        <strain evidence="1">Berkeley</strain>
    </source>
</reference>
<protein>
    <submittedName>
        <fullName evidence="1">Uncharacterized protein</fullName>
    </submittedName>
</protein>
<accession>A0ACC2TB89</accession>
<keyword evidence="2" id="KW-1185">Reference proteome</keyword>
<dbReference type="Proteomes" id="UP001165960">
    <property type="component" value="Unassembled WGS sequence"/>
</dbReference>
<evidence type="ECO:0000313" key="2">
    <source>
        <dbReference type="Proteomes" id="UP001165960"/>
    </source>
</evidence>
<proteinExistence type="predicted"/>
<gene>
    <name evidence="1" type="ORF">DSO57_1036088</name>
</gene>
<organism evidence="1 2">
    <name type="scientific">Entomophthora muscae</name>
    <dbReference type="NCBI Taxonomy" id="34485"/>
    <lineage>
        <taxon>Eukaryota</taxon>
        <taxon>Fungi</taxon>
        <taxon>Fungi incertae sedis</taxon>
        <taxon>Zoopagomycota</taxon>
        <taxon>Entomophthoromycotina</taxon>
        <taxon>Entomophthoromycetes</taxon>
        <taxon>Entomophthorales</taxon>
        <taxon>Entomophthoraceae</taxon>
        <taxon>Entomophthora</taxon>
    </lineage>
</organism>
<evidence type="ECO:0000313" key="1">
    <source>
        <dbReference type="EMBL" id="KAJ9071522.1"/>
    </source>
</evidence>
<dbReference type="EMBL" id="QTSX02003176">
    <property type="protein sequence ID" value="KAJ9071522.1"/>
    <property type="molecule type" value="Genomic_DNA"/>
</dbReference>
<comment type="caution">
    <text evidence="1">The sequence shown here is derived from an EMBL/GenBank/DDBJ whole genome shotgun (WGS) entry which is preliminary data.</text>
</comment>